<feature type="domain" description="DUF4872" evidence="2">
    <location>
        <begin position="172"/>
        <end position="322"/>
    </location>
</feature>
<evidence type="ECO:0008006" key="5">
    <source>
        <dbReference type="Google" id="ProtNLM"/>
    </source>
</evidence>
<evidence type="ECO:0000313" key="4">
    <source>
        <dbReference type="Proteomes" id="UP001232245"/>
    </source>
</evidence>
<dbReference type="EMBL" id="JAUSTZ010000005">
    <property type="protein sequence ID" value="MDQ0226417.1"/>
    <property type="molecule type" value="Genomic_DNA"/>
</dbReference>
<reference evidence="3 4" key="1">
    <citation type="submission" date="2023-07" db="EMBL/GenBank/DDBJ databases">
        <title>Genomic Encyclopedia of Type Strains, Phase IV (KMG-IV): sequencing the most valuable type-strain genomes for metagenomic binning, comparative biology and taxonomic classification.</title>
        <authorList>
            <person name="Goeker M."/>
        </authorList>
    </citation>
    <scope>NUCLEOTIDE SEQUENCE [LARGE SCALE GENOMIC DNA]</scope>
    <source>
        <strain evidence="3 4">DSM 17723</strain>
    </source>
</reference>
<gene>
    <name evidence="3" type="ORF">J2S02_002762</name>
</gene>
<comment type="caution">
    <text evidence="3">The sequence shown here is derived from an EMBL/GenBank/DDBJ whole genome shotgun (WGS) entry which is preliminary data.</text>
</comment>
<sequence>MSKLIEFETHRLGLNCGSAPIRDMLEYNGFMFTEPMCFGLGSGLHFVYHHGGEEVVDRQYRAPLTVITGRTETPFVELCSVLGIKITLKRTHDKEIAWKTVKELIDRDIPVACDIDVSKIHDTNPIAEQFGYSMGGHKAILIGYNEERNEAVIVENVIEEPVTIPLDAFHMIRASADLYPSENEWFYIDPPQQIQDISVAIKMAIRKNVQLMKYPAFSLYGTDKEWSGLPGLRVWHEEIMKWPSILDKDRLELSIFTAFIQNSISGGGLFRKMYARFLREADDHLNEPQLVQASNMYRKLAKKWDALIDMMMNGYHAKEYSVFSSLEFKLLTDEILIMENEAIQLLDEVSKKWFS</sequence>
<name>A0ABT9Z3M9_9BACI</name>
<proteinExistence type="predicted"/>
<dbReference type="InterPro" id="IPR032369">
    <property type="entry name" value="DUF4872"/>
</dbReference>
<evidence type="ECO:0000259" key="1">
    <source>
        <dbReference type="Pfam" id="PF14399"/>
    </source>
</evidence>
<evidence type="ECO:0000259" key="2">
    <source>
        <dbReference type="Pfam" id="PF16169"/>
    </source>
</evidence>
<dbReference type="Pfam" id="PF14399">
    <property type="entry name" value="BtrH_N"/>
    <property type="match status" value="1"/>
</dbReference>
<protein>
    <recommendedName>
        <fullName evidence="5">DUF4872 domain-containing protein</fullName>
    </recommendedName>
</protein>
<evidence type="ECO:0000313" key="3">
    <source>
        <dbReference type="EMBL" id="MDQ0226417.1"/>
    </source>
</evidence>
<dbReference type="RefSeq" id="WP_174879622.1">
    <property type="nucleotide sequence ID" value="NZ_CADEPK010000033.1"/>
</dbReference>
<dbReference type="Proteomes" id="UP001232245">
    <property type="component" value="Unassembled WGS sequence"/>
</dbReference>
<dbReference type="Pfam" id="PF16169">
    <property type="entry name" value="DUF4872"/>
    <property type="match status" value="1"/>
</dbReference>
<organism evidence="3 4">
    <name type="scientific">Metabacillus niabensis</name>
    <dbReference type="NCBI Taxonomy" id="324854"/>
    <lineage>
        <taxon>Bacteria</taxon>
        <taxon>Bacillati</taxon>
        <taxon>Bacillota</taxon>
        <taxon>Bacilli</taxon>
        <taxon>Bacillales</taxon>
        <taxon>Bacillaceae</taxon>
        <taxon>Metabacillus</taxon>
    </lineage>
</organism>
<accession>A0ABT9Z3M9</accession>
<feature type="domain" description="Butirosin biosynthesis protein H N-terminal" evidence="1">
    <location>
        <begin position="15"/>
        <end position="155"/>
    </location>
</feature>
<keyword evidence="4" id="KW-1185">Reference proteome</keyword>
<dbReference type="InterPro" id="IPR026935">
    <property type="entry name" value="BtrH_N"/>
</dbReference>